<gene>
    <name evidence="1" type="ORF">EYF80_015747</name>
</gene>
<comment type="caution">
    <text evidence="1">The sequence shown here is derived from an EMBL/GenBank/DDBJ whole genome shotgun (WGS) entry which is preliminary data.</text>
</comment>
<proteinExistence type="predicted"/>
<dbReference type="EMBL" id="SRLO01000118">
    <property type="protein sequence ID" value="TNN74106.1"/>
    <property type="molecule type" value="Genomic_DNA"/>
</dbReference>
<name>A0A4Z2I7T7_9TELE</name>
<evidence type="ECO:0000313" key="2">
    <source>
        <dbReference type="Proteomes" id="UP000314294"/>
    </source>
</evidence>
<organism evidence="1 2">
    <name type="scientific">Liparis tanakae</name>
    <name type="common">Tanaka's snailfish</name>
    <dbReference type="NCBI Taxonomy" id="230148"/>
    <lineage>
        <taxon>Eukaryota</taxon>
        <taxon>Metazoa</taxon>
        <taxon>Chordata</taxon>
        <taxon>Craniata</taxon>
        <taxon>Vertebrata</taxon>
        <taxon>Euteleostomi</taxon>
        <taxon>Actinopterygii</taxon>
        <taxon>Neopterygii</taxon>
        <taxon>Teleostei</taxon>
        <taxon>Neoteleostei</taxon>
        <taxon>Acanthomorphata</taxon>
        <taxon>Eupercaria</taxon>
        <taxon>Perciformes</taxon>
        <taxon>Cottioidei</taxon>
        <taxon>Cottales</taxon>
        <taxon>Liparidae</taxon>
        <taxon>Liparis</taxon>
    </lineage>
</organism>
<protein>
    <submittedName>
        <fullName evidence="1">Uncharacterized protein</fullName>
    </submittedName>
</protein>
<keyword evidence="2" id="KW-1185">Reference proteome</keyword>
<dbReference type="OrthoDB" id="5418055at2759"/>
<dbReference type="Proteomes" id="UP000314294">
    <property type="component" value="Unassembled WGS sequence"/>
</dbReference>
<dbReference type="AlphaFoldDB" id="A0A4Z2I7T7"/>
<evidence type="ECO:0000313" key="1">
    <source>
        <dbReference type="EMBL" id="TNN74106.1"/>
    </source>
</evidence>
<sequence length="148" mass="16027">MPNIVICEGEGFSRCANTAANGLAASGSVEGGEPLRGAGQQVRLLEEHDQHRAHPEVLRLPEVVMEVGGEALEGVGARLLRYDAQQVGQLLRGEGHGLLASVTQSKLLWRSASSKLLSKKLNWSETTHVRRLNKETKTLLLALSRRSA</sequence>
<reference evidence="1 2" key="1">
    <citation type="submission" date="2019-03" db="EMBL/GenBank/DDBJ databases">
        <title>First draft genome of Liparis tanakae, snailfish: a comprehensive survey of snailfish specific genes.</title>
        <authorList>
            <person name="Kim W."/>
            <person name="Song I."/>
            <person name="Jeong J.-H."/>
            <person name="Kim D."/>
            <person name="Kim S."/>
            <person name="Ryu S."/>
            <person name="Song J.Y."/>
            <person name="Lee S.K."/>
        </authorList>
    </citation>
    <scope>NUCLEOTIDE SEQUENCE [LARGE SCALE GENOMIC DNA]</scope>
    <source>
        <tissue evidence="1">Muscle</tissue>
    </source>
</reference>
<accession>A0A4Z2I7T7</accession>